<evidence type="ECO:0000256" key="3">
    <source>
        <dbReference type="ARBA" id="ARBA00022676"/>
    </source>
</evidence>
<proteinExistence type="predicted"/>
<protein>
    <recommendedName>
        <fullName evidence="10">Glycosyltransferase RgtA/B/C/D-like domain-containing protein</fullName>
    </recommendedName>
</protein>
<dbReference type="InterPro" id="IPR038731">
    <property type="entry name" value="RgtA/B/C-like"/>
</dbReference>
<sequence>MQHSIPSPDRPTAIAQALIRLRPHWPLFAVLGLFAAAACVVPTFAPIATTDDWAYTRSVQILVDEGELRIFPVVAATAVAQVLWAAPFYAVFDHGFGINVFGAVRLSTVVATALGGWGVYGLCRALGVGRGGSALGAAAYVFNPLTFALSFSFMTDAHFAAMLIGSALGYAKGLTADPTATGARWTLFGSALAAAAFLARQQGALIPLAVAGYLVLSGRARPNRTGVVALVQVAAIPAAVTVGYYLWLRYGNDVPAVQEEFFNEARAAGWSGTWALVRRIGFVAVVYAGAFALPIAATALPRVWRLARGTPHLGWVLFCVLEAVLLVGLTVEIVADRWMPYVGQFVGRGGIGPPDVLGSRPILLGTGVRQAITWACVTGAVVLGLALCRRVRPDAVRGSVGGADLARSRAVLLGAVAVWQLIGVLPPSFHYQDRGGSLDRYLLPLAPFCVCLLLWALRDAKPVRPLGWLVIAGFAAFSIAGTRDYLVYMRSVWSIAREANALGVPNERLDAGSGWDGYHLYELGMDRGLGRARTAYGPWWVYFYAKATDSAYVVSATPRDGYVFVFERAYDSWLETEPTRLFLLRWAGVPPLTQIETAPPTGSPPSEPLPPPPGTTPEPVADRGWCSLYRGRAWDRCGLLPTPAAAP</sequence>
<evidence type="ECO:0000256" key="2">
    <source>
        <dbReference type="ARBA" id="ARBA00022475"/>
    </source>
</evidence>
<feature type="compositionally biased region" description="Pro residues" evidence="8">
    <location>
        <begin position="601"/>
        <end position="616"/>
    </location>
</feature>
<feature type="transmembrane region" description="Helical" evidence="9">
    <location>
        <begin position="371"/>
        <end position="389"/>
    </location>
</feature>
<comment type="subcellular location">
    <subcellularLocation>
        <location evidence="1">Cell membrane</location>
        <topology evidence="1">Multi-pass membrane protein</topology>
    </subcellularLocation>
</comment>
<keyword evidence="2" id="KW-1003">Cell membrane</keyword>
<feature type="region of interest" description="Disordered" evidence="8">
    <location>
        <begin position="594"/>
        <end position="623"/>
    </location>
</feature>
<feature type="transmembrane region" description="Helical" evidence="9">
    <location>
        <begin position="280"/>
        <end position="301"/>
    </location>
</feature>
<feature type="transmembrane region" description="Helical" evidence="9">
    <location>
        <begin position="134"/>
        <end position="154"/>
    </location>
</feature>
<reference evidence="11" key="1">
    <citation type="submission" date="2020-02" db="EMBL/GenBank/DDBJ databases">
        <authorList>
            <person name="Meier V. D."/>
        </authorList>
    </citation>
    <scope>NUCLEOTIDE SEQUENCE</scope>
    <source>
        <strain evidence="11">AVDCRST_MAG73</strain>
    </source>
</reference>
<feature type="transmembrane region" description="Helical" evidence="9">
    <location>
        <begin position="466"/>
        <end position="488"/>
    </location>
</feature>
<feature type="transmembrane region" description="Helical" evidence="9">
    <location>
        <begin position="227"/>
        <end position="247"/>
    </location>
</feature>
<keyword evidence="3" id="KW-0328">Glycosyltransferase</keyword>
<dbReference type="InterPro" id="IPR050297">
    <property type="entry name" value="LipidA_mod_glycosyltrf_83"/>
</dbReference>
<organism evidence="11">
    <name type="scientific">uncultured Thermomicrobiales bacterium</name>
    <dbReference type="NCBI Taxonomy" id="1645740"/>
    <lineage>
        <taxon>Bacteria</taxon>
        <taxon>Pseudomonadati</taxon>
        <taxon>Thermomicrobiota</taxon>
        <taxon>Thermomicrobia</taxon>
        <taxon>Thermomicrobiales</taxon>
        <taxon>environmental samples</taxon>
    </lineage>
</organism>
<gene>
    <name evidence="11" type="ORF">AVDCRST_MAG73-4072</name>
</gene>
<evidence type="ECO:0000256" key="5">
    <source>
        <dbReference type="ARBA" id="ARBA00022692"/>
    </source>
</evidence>
<feature type="domain" description="Glycosyltransferase RgtA/B/C/D-like" evidence="10">
    <location>
        <begin position="102"/>
        <end position="244"/>
    </location>
</feature>
<evidence type="ECO:0000256" key="6">
    <source>
        <dbReference type="ARBA" id="ARBA00022989"/>
    </source>
</evidence>
<keyword evidence="4" id="KW-0808">Transferase</keyword>
<feature type="transmembrane region" description="Helical" evidence="9">
    <location>
        <begin position="27"/>
        <end position="49"/>
    </location>
</feature>
<dbReference type="PANTHER" id="PTHR33908:SF11">
    <property type="entry name" value="MEMBRANE PROTEIN"/>
    <property type="match status" value="1"/>
</dbReference>
<evidence type="ECO:0000256" key="4">
    <source>
        <dbReference type="ARBA" id="ARBA00022679"/>
    </source>
</evidence>
<feature type="transmembrane region" description="Helical" evidence="9">
    <location>
        <begin position="98"/>
        <end position="122"/>
    </location>
</feature>
<dbReference type="EMBL" id="CADCWE010000262">
    <property type="protein sequence ID" value="CAA9564941.1"/>
    <property type="molecule type" value="Genomic_DNA"/>
</dbReference>
<evidence type="ECO:0000256" key="1">
    <source>
        <dbReference type="ARBA" id="ARBA00004651"/>
    </source>
</evidence>
<evidence type="ECO:0000256" key="8">
    <source>
        <dbReference type="SAM" id="MobiDB-lite"/>
    </source>
</evidence>
<evidence type="ECO:0000256" key="9">
    <source>
        <dbReference type="SAM" id="Phobius"/>
    </source>
</evidence>
<evidence type="ECO:0000259" key="10">
    <source>
        <dbReference type="Pfam" id="PF13231"/>
    </source>
</evidence>
<evidence type="ECO:0000313" key="11">
    <source>
        <dbReference type="EMBL" id="CAA9564941.1"/>
    </source>
</evidence>
<name>A0A6J4V2G9_9BACT</name>
<dbReference type="GO" id="GO:0016763">
    <property type="term" value="F:pentosyltransferase activity"/>
    <property type="evidence" value="ECO:0007669"/>
    <property type="project" value="TreeGrafter"/>
</dbReference>
<feature type="transmembrane region" description="Helical" evidence="9">
    <location>
        <begin position="70"/>
        <end position="92"/>
    </location>
</feature>
<keyword evidence="5 9" id="KW-0812">Transmembrane</keyword>
<dbReference type="PANTHER" id="PTHR33908">
    <property type="entry name" value="MANNOSYLTRANSFERASE YKCB-RELATED"/>
    <property type="match status" value="1"/>
</dbReference>
<keyword evidence="7 9" id="KW-0472">Membrane</keyword>
<dbReference type="GO" id="GO:0005886">
    <property type="term" value="C:plasma membrane"/>
    <property type="evidence" value="ECO:0007669"/>
    <property type="project" value="UniProtKB-SubCell"/>
</dbReference>
<feature type="transmembrane region" description="Helical" evidence="9">
    <location>
        <begin position="410"/>
        <end position="429"/>
    </location>
</feature>
<dbReference type="AlphaFoldDB" id="A0A6J4V2G9"/>
<feature type="transmembrane region" description="Helical" evidence="9">
    <location>
        <begin position="441"/>
        <end position="457"/>
    </location>
</feature>
<dbReference type="GO" id="GO:0009103">
    <property type="term" value="P:lipopolysaccharide biosynthetic process"/>
    <property type="evidence" value="ECO:0007669"/>
    <property type="project" value="UniProtKB-ARBA"/>
</dbReference>
<dbReference type="Pfam" id="PF13231">
    <property type="entry name" value="PMT_2"/>
    <property type="match status" value="1"/>
</dbReference>
<evidence type="ECO:0000256" key="7">
    <source>
        <dbReference type="ARBA" id="ARBA00023136"/>
    </source>
</evidence>
<accession>A0A6J4V2G9</accession>
<feature type="transmembrane region" description="Helical" evidence="9">
    <location>
        <begin position="313"/>
        <end position="335"/>
    </location>
</feature>
<keyword evidence="6 9" id="KW-1133">Transmembrane helix</keyword>